<feature type="compositionally biased region" description="Basic and acidic residues" evidence="1">
    <location>
        <begin position="32"/>
        <end position="43"/>
    </location>
</feature>
<reference evidence="2" key="1">
    <citation type="submission" date="2015-08" db="EMBL/GenBank/DDBJ databases">
        <authorList>
            <person name="Babu N.S."/>
            <person name="Beckwith C.J."/>
            <person name="Beseler K.G."/>
            <person name="Brison A."/>
            <person name="Carone J.V."/>
            <person name="Caskin T.P."/>
            <person name="Diamond M."/>
            <person name="Durham M.E."/>
            <person name="Foxe J.M."/>
            <person name="Go M."/>
            <person name="Henderson B.A."/>
            <person name="Jones I.B."/>
            <person name="McGettigan J.A."/>
            <person name="Micheletti S.J."/>
            <person name="Nasrallah M.E."/>
            <person name="Ortiz D."/>
            <person name="Piller C.R."/>
            <person name="Privatt S.R."/>
            <person name="Schneider S.L."/>
            <person name="Sharp S."/>
            <person name="Smith T.C."/>
            <person name="Stanton J.D."/>
            <person name="Ullery H.E."/>
            <person name="Wilson R.J."/>
            <person name="Serrano M.G."/>
            <person name="Buck G."/>
            <person name="Lee V."/>
            <person name="Wang Y."/>
            <person name="Carvalho R."/>
            <person name="Voegtly L."/>
            <person name="Shi R."/>
            <person name="Duckworth R."/>
            <person name="Johnson A."/>
            <person name="Loviza R."/>
            <person name="Walstead R."/>
            <person name="Shah Z."/>
            <person name="Kiflezghi M."/>
            <person name="Wade K."/>
            <person name="Ball S.L."/>
            <person name="Bradley K.W."/>
            <person name="Asai D.J."/>
            <person name="Bowman C.A."/>
            <person name="Russell D.A."/>
            <person name="Pope W.H."/>
            <person name="Jacobs-Sera D."/>
            <person name="Hendrix R.W."/>
            <person name="Hatfull G.F."/>
        </authorList>
    </citation>
    <scope>NUCLEOTIDE SEQUENCE</scope>
</reference>
<sequence>MADSTDFEAAGAEGRQPSPAPVAEAFPAEVGEAPRPDRQHDEENSVGNDCTLSHLPAAEGAAQASAAGSGEEGLPSVAADEGPVGGGVTHFPLVGEARTEAEPEVATSPESDGDMRDEPTAQAGVPLPAEVQCTAGGADEEASPGPRAGGVKEDEAEKLEHDGPAAEPQHPRDGYESAPGNQAQPAGCPVEGESPTVVKREAMPEDGARAADVPSGLAAGVAAPSGAEPGDEERGATDGAAAPSEVAEPQGAPASPDAEAPAAPEAGQGSPAAVTAAPVGPAGKPSGAARGGRGARGRASPRRAPRPKGVDPSPAASATPTLTRHAHAAFVPGHSPADVAHPRRPRSGRPVRRPRSSRAAVNRLKQAAHGTLPLGATAAGLYGVSAALGGRRGGGAAAAGLDEESDPDSGEEAGDFGSSEYDDSDEDSDAPRTKRARAAAAEAAGERHRPAYQQHGGGATGRGPGAGDAAAA</sequence>
<gene>
    <name evidence="2" type="ORF">g.24771</name>
</gene>
<feature type="compositionally biased region" description="Basic and acidic residues" evidence="1">
    <location>
        <begin position="150"/>
        <end position="175"/>
    </location>
</feature>
<feature type="compositionally biased region" description="Low complexity" evidence="1">
    <location>
        <begin position="57"/>
        <end position="73"/>
    </location>
</feature>
<feature type="compositionally biased region" description="Gly residues" evidence="1">
    <location>
        <begin position="455"/>
        <end position="466"/>
    </location>
</feature>
<feature type="non-terminal residue" evidence="2">
    <location>
        <position position="472"/>
    </location>
</feature>
<feature type="compositionally biased region" description="Basic and acidic residues" evidence="1">
    <location>
        <begin position="198"/>
        <end position="209"/>
    </location>
</feature>
<feature type="compositionally biased region" description="Acidic residues" evidence="1">
    <location>
        <begin position="401"/>
        <end position="428"/>
    </location>
</feature>
<evidence type="ECO:0000313" key="2">
    <source>
        <dbReference type="EMBL" id="JAT75712.1"/>
    </source>
</evidence>
<accession>A0A1D2A937</accession>
<dbReference type="AlphaFoldDB" id="A0A1D2A937"/>
<feature type="compositionally biased region" description="Low complexity" evidence="1">
    <location>
        <begin position="21"/>
        <end position="31"/>
    </location>
</feature>
<feature type="compositionally biased region" description="Basic residues" evidence="1">
    <location>
        <begin position="293"/>
        <end position="306"/>
    </location>
</feature>
<organism evidence="2">
    <name type="scientific">Auxenochlorella protothecoides</name>
    <name type="common">Green microalga</name>
    <name type="synonym">Chlorella protothecoides</name>
    <dbReference type="NCBI Taxonomy" id="3075"/>
    <lineage>
        <taxon>Eukaryota</taxon>
        <taxon>Viridiplantae</taxon>
        <taxon>Chlorophyta</taxon>
        <taxon>core chlorophytes</taxon>
        <taxon>Trebouxiophyceae</taxon>
        <taxon>Chlorellales</taxon>
        <taxon>Chlorellaceae</taxon>
        <taxon>Auxenochlorella</taxon>
    </lineage>
</organism>
<evidence type="ECO:0000256" key="1">
    <source>
        <dbReference type="SAM" id="MobiDB-lite"/>
    </source>
</evidence>
<name>A0A1D2A937_AUXPR</name>
<feature type="compositionally biased region" description="Low complexity" evidence="1">
    <location>
        <begin position="252"/>
        <end position="288"/>
    </location>
</feature>
<feature type="region of interest" description="Disordered" evidence="1">
    <location>
        <begin position="1"/>
        <end position="472"/>
    </location>
</feature>
<dbReference type="EMBL" id="GDKF01002910">
    <property type="protein sequence ID" value="JAT75712.1"/>
    <property type="molecule type" value="Transcribed_RNA"/>
</dbReference>
<feature type="compositionally biased region" description="Basic residues" evidence="1">
    <location>
        <begin position="342"/>
        <end position="356"/>
    </location>
</feature>
<proteinExistence type="predicted"/>
<protein>
    <submittedName>
        <fullName evidence="2">Uncharacterized protein</fullName>
    </submittedName>
</protein>